<dbReference type="OrthoDB" id="7835439at2"/>
<comment type="caution">
    <text evidence="3">The sequence shown here is derived from an EMBL/GenBank/DDBJ whole genome shotgun (WGS) entry which is preliminary data.</text>
</comment>
<feature type="signal peptide" evidence="2">
    <location>
        <begin position="1"/>
        <end position="25"/>
    </location>
</feature>
<dbReference type="EMBL" id="PDVP01000009">
    <property type="protein sequence ID" value="PHP66323.1"/>
    <property type="molecule type" value="Genomic_DNA"/>
</dbReference>
<sequence length="234" mass="26106">MVRNTRNGQSLAFAILAALSATSLAGCMSSPTYGTDKTANEQLVDDLSGMLSLAPKKGPRIDYEPRPELVKPADTNQLPQPQEDIVSAREATGQWPESPEERRARYRKYATENRDNPDFEPIVTSGREADPNEPMITSGAAAQRGQYRHLDPSQTPVFGKRDSQAEFRRRRAENMQGSPASRKYLSEPPLKYRVPAATAPAGEFGEDEADKERRLKAESRKKAGKTSWRDMLPW</sequence>
<keyword evidence="4" id="KW-1185">Reference proteome</keyword>
<keyword evidence="2" id="KW-0732">Signal</keyword>
<evidence type="ECO:0000256" key="1">
    <source>
        <dbReference type="SAM" id="MobiDB-lite"/>
    </source>
</evidence>
<dbReference type="AlphaFoldDB" id="A0A2G1QLC0"/>
<reference evidence="3 4" key="1">
    <citation type="submission" date="2017-10" db="EMBL/GenBank/DDBJ databases">
        <title>Sedimentibacterium mangrovi gen. nov., sp. nov., a novel member of family Phyllobacteriacea isolated from mangrove sediment.</title>
        <authorList>
            <person name="Liao H."/>
            <person name="Tian Y."/>
        </authorList>
    </citation>
    <scope>NUCLEOTIDE SEQUENCE [LARGE SCALE GENOMIC DNA]</scope>
    <source>
        <strain evidence="3 4">X9-2-2</strain>
    </source>
</reference>
<proteinExistence type="predicted"/>
<protein>
    <recommendedName>
        <fullName evidence="5">DUF3035 domain-containing protein</fullName>
    </recommendedName>
</protein>
<evidence type="ECO:0000313" key="4">
    <source>
        <dbReference type="Proteomes" id="UP000221168"/>
    </source>
</evidence>
<evidence type="ECO:0000256" key="2">
    <source>
        <dbReference type="SAM" id="SignalP"/>
    </source>
</evidence>
<feature type="compositionally biased region" description="Basic and acidic residues" evidence="1">
    <location>
        <begin position="59"/>
        <end position="71"/>
    </location>
</feature>
<feature type="region of interest" description="Disordered" evidence="1">
    <location>
        <begin position="53"/>
        <end position="83"/>
    </location>
</feature>
<evidence type="ECO:0000313" key="3">
    <source>
        <dbReference type="EMBL" id="PHP66323.1"/>
    </source>
</evidence>
<feature type="region of interest" description="Disordered" evidence="1">
    <location>
        <begin position="114"/>
        <end position="234"/>
    </location>
</feature>
<gene>
    <name evidence="3" type="ORF">CSC94_14870</name>
</gene>
<name>A0A2G1QLC0_9HYPH</name>
<evidence type="ECO:0008006" key="5">
    <source>
        <dbReference type="Google" id="ProtNLM"/>
    </source>
</evidence>
<organism evidence="3 4">
    <name type="scientific">Zhengella mangrovi</name>
    <dbReference type="NCBI Taxonomy" id="1982044"/>
    <lineage>
        <taxon>Bacteria</taxon>
        <taxon>Pseudomonadati</taxon>
        <taxon>Pseudomonadota</taxon>
        <taxon>Alphaproteobacteria</taxon>
        <taxon>Hyphomicrobiales</taxon>
        <taxon>Notoacmeibacteraceae</taxon>
        <taxon>Zhengella</taxon>
    </lineage>
</organism>
<accession>A0A2G1QLC0</accession>
<feature type="chain" id="PRO_5013605491" description="DUF3035 domain-containing protein" evidence="2">
    <location>
        <begin position="26"/>
        <end position="234"/>
    </location>
</feature>
<feature type="compositionally biased region" description="Basic and acidic residues" evidence="1">
    <location>
        <begin position="210"/>
        <end position="221"/>
    </location>
</feature>
<dbReference type="PROSITE" id="PS51257">
    <property type="entry name" value="PROKAR_LIPOPROTEIN"/>
    <property type="match status" value="1"/>
</dbReference>
<dbReference type="Proteomes" id="UP000221168">
    <property type="component" value="Unassembled WGS sequence"/>
</dbReference>